<sequence length="129" mass="14804">MSARRIANRLRYRNSNDFLKVDVDELNNGSEFQEHYVSPMEQLDEAIDLLCEVAQIDEDEWIEILMTCHQSNSLPPTPEPLIQIPQECSLSSFELTKLVYLSNESLVLPIPDLPIKNVGSRRKVGKFND</sequence>
<dbReference type="Proteomes" id="UP000005237">
    <property type="component" value="Unassembled WGS sequence"/>
</dbReference>
<reference evidence="1" key="2">
    <citation type="submission" date="2022-06" db="UniProtKB">
        <authorList>
            <consortium name="EnsemblMetazoa"/>
        </authorList>
    </citation>
    <scope>IDENTIFICATION</scope>
    <source>
        <strain evidence="1">DF5081</strain>
    </source>
</reference>
<reference evidence="2" key="1">
    <citation type="submission" date="2010-08" db="EMBL/GenBank/DDBJ databases">
        <authorList>
            <consortium name="Caenorhabditis japonica Sequencing Consortium"/>
            <person name="Wilson R.K."/>
        </authorList>
    </citation>
    <scope>NUCLEOTIDE SEQUENCE [LARGE SCALE GENOMIC DNA]</scope>
    <source>
        <strain evidence="2">DF5081</strain>
    </source>
</reference>
<protein>
    <submittedName>
        <fullName evidence="1">Uncharacterized protein</fullName>
    </submittedName>
</protein>
<dbReference type="EnsemblMetazoa" id="CJA15176.1">
    <property type="protein sequence ID" value="CJA15176.1"/>
    <property type="gene ID" value="WBGene00134380"/>
</dbReference>
<accession>A0A8R1I4T1</accession>
<organism evidence="1 2">
    <name type="scientific">Caenorhabditis japonica</name>
    <dbReference type="NCBI Taxonomy" id="281687"/>
    <lineage>
        <taxon>Eukaryota</taxon>
        <taxon>Metazoa</taxon>
        <taxon>Ecdysozoa</taxon>
        <taxon>Nematoda</taxon>
        <taxon>Chromadorea</taxon>
        <taxon>Rhabditida</taxon>
        <taxon>Rhabditina</taxon>
        <taxon>Rhabditomorpha</taxon>
        <taxon>Rhabditoidea</taxon>
        <taxon>Rhabditidae</taxon>
        <taxon>Peloderinae</taxon>
        <taxon>Caenorhabditis</taxon>
    </lineage>
</organism>
<name>A0A8R1I4T1_CAEJA</name>
<proteinExistence type="predicted"/>
<dbReference type="AlphaFoldDB" id="A0A8R1I4T1"/>
<evidence type="ECO:0000313" key="1">
    <source>
        <dbReference type="EnsemblMetazoa" id="CJA15176.1"/>
    </source>
</evidence>
<evidence type="ECO:0000313" key="2">
    <source>
        <dbReference type="Proteomes" id="UP000005237"/>
    </source>
</evidence>
<keyword evidence="2" id="KW-1185">Reference proteome</keyword>